<dbReference type="PANTHER" id="PTHR12186:SF2">
    <property type="entry name" value="FGFR1 ONCOGENE PARTNER 2 HOMOLOG"/>
    <property type="match status" value="1"/>
</dbReference>
<comment type="similarity">
    <text evidence="1">Belongs to the SIKE family.</text>
</comment>
<evidence type="ECO:0000256" key="3">
    <source>
        <dbReference type="SAM" id="Coils"/>
    </source>
</evidence>
<feature type="region of interest" description="Disordered" evidence="4">
    <location>
        <begin position="179"/>
        <end position="203"/>
    </location>
</feature>
<accession>A0A2B4SSW2</accession>
<organism evidence="5 6">
    <name type="scientific">Stylophora pistillata</name>
    <name type="common">Smooth cauliflower coral</name>
    <dbReference type="NCBI Taxonomy" id="50429"/>
    <lineage>
        <taxon>Eukaryota</taxon>
        <taxon>Metazoa</taxon>
        <taxon>Cnidaria</taxon>
        <taxon>Anthozoa</taxon>
        <taxon>Hexacorallia</taxon>
        <taxon>Scleractinia</taxon>
        <taxon>Astrocoeniina</taxon>
        <taxon>Pocilloporidae</taxon>
        <taxon>Stylophora</taxon>
    </lineage>
</organism>
<dbReference type="InterPro" id="IPR008555">
    <property type="entry name" value="SIKE"/>
</dbReference>
<dbReference type="STRING" id="50429.A0A2B4SSW2"/>
<evidence type="ECO:0000313" key="6">
    <source>
        <dbReference type="Proteomes" id="UP000225706"/>
    </source>
</evidence>
<keyword evidence="2 3" id="KW-0175">Coiled coil</keyword>
<keyword evidence="6" id="KW-1185">Reference proteome</keyword>
<dbReference type="OrthoDB" id="21214at2759"/>
<evidence type="ECO:0000256" key="1">
    <source>
        <dbReference type="ARBA" id="ARBA00005537"/>
    </source>
</evidence>
<proteinExistence type="inferred from homology"/>
<comment type="caution">
    <text evidence="5">The sequence shown here is derived from an EMBL/GenBank/DDBJ whole genome shotgun (WGS) entry which is preliminary data.</text>
</comment>
<evidence type="ECO:0000256" key="4">
    <source>
        <dbReference type="SAM" id="MobiDB-lite"/>
    </source>
</evidence>
<reference evidence="6" key="1">
    <citation type="journal article" date="2017" name="bioRxiv">
        <title>Comparative analysis of the genomes of Stylophora pistillata and Acropora digitifera provides evidence for extensive differences between species of corals.</title>
        <authorList>
            <person name="Voolstra C.R."/>
            <person name="Li Y."/>
            <person name="Liew Y.J."/>
            <person name="Baumgarten S."/>
            <person name="Zoccola D."/>
            <person name="Flot J.-F."/>
            <person name="Tambutte S."/>
            <person name="Allemand D."/>
            <person name="Aranda M."/>
        </authorList>
    </citation>
    <scope>NUCLEOTIDE SEQUENCE [LARGE SCALE GENOMIC DNA]</scope>
</reference>
<evidence type="ECO:0000313" key="5">
    <source>
        <dbReference type="EMBL" id="PFX31642.1"/>
    </source>
</evidence>
<dbReference type="EMBL" id="LSMT01000033">
    <property type="protein sequence ID" value="PFX31642.1"/>
    <property type="molecule type" value="Genomic_DNA"/>
</dbReference>
<dbReference type="AlphaFoldDB" id="A0A2B4SSW2"/>
<feature type="compositionally biased region" description="Polar residues" evidence="4">
    <location>
        <begin position="191"/>
        <end position="203"/>
    </location>
</feature>
<dbReference type="PANTHER" id="PTHR12186">
    <property type="entry name" value="SIKE FAMILY MEMBER"/>
    <property type="match status" value="1"/>
</dbReference>
<evidence type="ECO:0000256" key="2">
    <source>
        <dbReference type="ARBA" id="ARBA00023054"/>
    </source>
</evidence>
<sequence length="203" mass="22934">MDQLLLDAKRLACRLREHNGSADALISQANGLHCKLDAMKQYQDIVSDLNEVANRRPRSTLILGSQEENARIRELQQENIELQTSVAEYQSALELIMAKYRDQVSQLIKANRLDASCMKLNNYKELQAKTEQICEMAAVMAQAIYIDDEAIQQEQEKMASIESENRGLRELLKISGIPYPEATTSEEKASPNCQPDSQETSED</sequence>
<dbReference type="Proteomes" id="UP000225706">
    <property type="component" value="Unassembled WGS sequence"/>
</dbReference>
<gene>
    <name evidence="5" type="primary">FGFR1OP2</name>
    <name evidence="5" type="ORF">AWC38_SpisGene3545</name>
</gene>
<protein>
    <submittedName>
        <fullName evidence="5">FGFR1 oncogene partner 2-like</fullName>
    </submittedName>
</protein>
<name>A0A2B4SSW2_STYPI</name>
<dbReference type="Pfam" id="PF05769">
    <property type="entry name" value="SIKE"/>
    <property type="match status" value="1"/>
</dbReference>
<feature type="coiled-coil region" evidence="3">
    <location>
        <begin position="65"/>
        <end position="92"/>
    </location>
</feature>